<dbReference type="EnsemblMetazoa" id="MDOA015934-RA">
    <property type="protein sequence ID" value="MDOA015934-PA"/>
    <property type="gene ID" value="MDOA015934"/>
</dbReference>
<dbReference type="CDD" id="cd23992">
    <property type="entry name" value="PBP_GOBP"/>
    <property type="match status" value="1"/>
</dbReference>
<dbReference type="VEuPathDB" id="VectorBase:MDOMA2_008223"/>
<proteinExistence type="predicted"/>
<dbReference type="InterPro" id="IPR006170">
    <property type="entry name" value="PBP/GOBP"/>
</dbReference>
<dbReference type="VEuPathDB" id="VectorBase:MDOA015934"/>
<feature type="chain" id="PRO_5044561764" evidence="1">
    <location>
        <begin position="17"/>
        <end position="142"/>
    </location>
</feature>
<evidence type="ECO:0000256" key="1">
    <source>
        <dbReference type="SAM" id="SignalP"/>
    </source>
</evidence>
<sequence length="142" mass="15775">MKVLIILVCGLAVSCGFNYNCLGEYFHTVYEECLFEHGGDTAFIANWQEFKPTDNENEKCFRSCTMRKCGVLNREGTINDDVSVGLAHILSGGDVDKVAAIHQAVQACRGLMNYEKNVCHNGENWSRCIIGHCKHCGLVLNV</sequence>
<feature type="signal peptide" evidence="1">
    <location>
        <begin position="1"/>
        <end position="16"/>
    </location>
</feature>
<dbReference type="RefSeq" id="XP_011293441.2">
    <property type="nucleotide sequence ID" value="XM_011295139.3"/>
</dbReference>
<dbReference type="OrthoDB" id="7665616at2759"/>
<dbReference type="Pfam" id="PF01395">
    <property type="entry name" value="PBP_GOBP"/>
    <property type="match status" value="1"/>
</dbReference>
<dbReference type="InterPro" id="IPR036728">
    <property type="entry name" value="PBP_GOBP_sf"/>
</dbReference>
<protein>
    <submittedName>
        <fullName evidence="2">Uncharacterized protein</fullName>
    </submittedName>
</protein>
<dbReference type="PROSITE" id="PS51257">
    <property type="entry name" value="PROKAR_LIPOPROTEIN"/>
    <property type="match status" value="1"/>
</dbReference>
<accession>A0A1I8NIY9</accession>
<keyword evidence="1" id="KW-0732">Signal</keyword>
<reference evidence="2" key="1">
    <citation type="submission" date="2020-05" db="UniProtKB">
        <authorList>
            <consortium name="EnsemblMetazoa"/>
        </authorList>
    </citation>
    <scope>IDENTIFICATION</scope>
    <source>
        <strain evidence="2">Aabys</strain>
    </source>
</reference>
<dbReference type="KEGG" id="mde:105261960"/>
<organism evidence="2">
    <name type="scientific">Musca domestica</name>
    <name type="common">House fly</name>
    <dbReference type="NCBI Taxonomy" id="7370"/>
    <lineage>
        <taxon>Eukaryota</taxon>
        <taxon>Metazoa</taxon>
        <taxon>Ecdysozoa</taxon>
        <taxon>Arthropoda</taxon>
        <taxon>Hexapoda</taxon>
        <taxon>Insecta</taxon>
        <taxon>Pterygota</taxon>
        <taxon>Neoptera</taxon>
        <taxon>Endopterygota</taxon>
        <taxon>Diptera</taxon>
        <taxon>Brachycera</taxon>
        <taxon>Muscomorpha</taxon>
        <taxon>Muscoidea</taxon>
        <taxon>Muscidae</taxon>
        <taxon>Musca</taxon>
    </lineage>
</organism>
<dbReference type="GO" id="GO:0005549">
    <property type="term" value="F:odorant binding"/>
    <property type="evidence" value="ECO:0007669"/>
    <property type="project" value="InterPro"/>
</dbReference>
<dbReference type="AlphaFoldDB" id="A0A1I8NIY9"/>
<gene>
    <name evidence="2" type="primary">105261960</name>
</gene>
<dbReference type="SUPFAM" id="SSF47565">
    <property type="entry name" value="Insect pheromone/odorant-binding proteins"/>
    <property type="match status" value="1"/>
</dbReference>
<evidence type="ECO:0000313" key="2">
    <source>
        <dbReference type="EnsemblMetazoa" id="MDOA015934-PA"/>
    </source>
</evidence>
<dbReference type="Gene3D" id="1.10.238.20">
    <property type="entry name" value="Pheromone/general odorant binding protein domain"/>
    <property type="match status" value="1"/>
</dbReference>
<dbReference type="SMART" id="SM00708">
    <property type="entry name" value="PhBP"/>
    <property type="match status" value="1"/>
</dbReference>
<name>A0A1I8NIY9_MUSDO</name>